<dbReference type="KEGG" id="mis:MICPUN_73186"/>
<dbReference type="Gene3D" id="3.40.1410.10">
    <property type="entry name" value="Chorismate lyase-like"/>
    <property type="match status" value="1"/>
</dbReference>
<dbReference type="OrthoDB" id="89176at2759"/>
<dbReference type="InterPro" id="IPR028978">
    <property type="entry name" value="Chorismate_lyase_/UTRA_dom_sf"/>
</dbReference>
<dbReference type="OMA" id="AESWWNQ"/>
<gene>
    <name evidence="1" type="ORF">MICPUN_73186</name>
</gene>
<sequence length="170" mass="19054">LAMARGAMAPLLAAPWRLMLLSDGSVTRHLQLLTDAKVVVDVLSMEPKGTTTIDSCTHLLHREVDLCDGRDGTPLVYASSWWTPEAAERFGILRPDGAATERAVWMHLSERRTELFREVRRLYRGASPALEEAWGEVGPYWGRHYVFWAGEVPLCVIYEVFSPRLGGFLG</sequence>
<dbReference type="AlphaFoldDB" id="C1EI86"/>
<dbReference type="Pfam" id="PF01947">
    <property type="entry name" value="Rv2949c-like"/>
    <property type="match status" value="1"/>
</dbReference>
<accession>C1EI86</accession>
<dbReference type="Proteomes" id="UP000002009">
    <property type="component" value="Chromosome 15"/>
</dbReference>
<dbReference type="InterPro" id="IPR002800">
    <property type="entry name" value="Rv2949c-like"/>
</dbReference>
<feature type="non-terminal residue" evidence="1">
    <location>
        <position position="1"/>
    </location>
</feature>
<feature type="non-terminal residue" evidence="1">
    <location>
        <position position="170"/>
    </location>
</feature>
<proteinExistence type="predicted"/>
<dbReference type="SUPFAM" id="SSF64288">
    <property type="entry name" value="Chorismate lyase-like"/>
    <property type="match status" value="1"/>
</dbReference>
<protein>
    <recommendedName>
        <fullName evidence="3">DUF98 domain-containing protein</fullName>
    </recommendedName>
</protein>
<evidence type="ECO:0000313" key="2">
    <source>
        <dbReference type="Proteomes" id="UP000002009"/>
    </source>
</evidence>
<dbReference type="GeneID" id="8249312"/>
<dbReference type="InParanoid" id="C1EI86"/>
<evidence type="ECO:0000313" key="1">
    <source>
        <dbReference type="EMBL" id="ACO67638.1"/>
    </source>
</evidence>
<reference evidence="1 2" key="1">
    <citation type="journal article" date="2009" name="Science">
        <title>Green evolution and dynamic adaptations revealed by genomes of the marine picoeukaryotes Micromonas.</title>
        <authorList>
            <person name="Worden A.Z."/>
            <person name="Lee J.H."/>
            <person name="Mock T."/>
            <person name="Rouze P."/>
            <person name="Simmons M.P."/>
            <person name="Aerts A.L."/>
            <person name="Allen A.E."/>
            <person name="Cuvelier M.L."/>
            <person name="Derelle E."/>
            <person name="Everett M.V."/>
            <person name="Foulon E."/>
            <person name="Grimwood J."/>
            <person name="Gundlach H."/>
            <person name="Henrissat B."/>
            <person name="Napoli C."/>
            <person name="McDonald S.M."/>
            <person name="Parker M.S."/>
            <person name="Rombauts S."/>
            <person name="Salamov A."/>
            <person name="Von Dassow P."/>
            <person name="Badger J.H."/>
            <person name="Coutinho P.M."/>
            <person name="Demir E."/>
            <person name="Dubchak I."/>
            <person name="Gentemann C."/>
            <person name="Eikrem W."/>
            <person name="Gready J.E."/>
            <person name="John U."/>
            <person name="Lanier W."/>
            <person name="Lindquist E.A."/>
            <person name="Lucas S."/>
            <person name="Mayer K.F."/>
            <person name="Moreau H."/>
            <person name="Not F."/>
            <person name="Otillar R."/>
            <person name="Panaud O."/>
            <person name="Pangilinan J."/>
            <person name="Paulsen I."/>
            <person name="Piegu B."/>
            <person name="Poliakov A."/>
            <person name="Robbens S."/>
            <person name="Schmutz J."/>
            <person name="Toulza E."/>
            <person name="Wyss T."/>
            <person name="Zelensky A."/>
            <person name="Zhou K."/>
            <person name="Armbrust E.V."/>
            <person name="Bhattacharya D."/>
            <person name="Goodenough U.W."/>
            <person name="Van de Peer Y."/>
            <person name="Grigoriev I.V."/>
        </authorList>
    </citation>
    <scope>NUCLEOTIDE SEQUENCE [LARGE SCALE GENOMIC DNA]</scope>
    <source>
        <strain evidence="2">RCC299 / NOUM17</strain>
    </source>
</reference>
<dbReference type="RefSeq" id="XP_002506380.1">
    <property type="nucleotide sequence ID" value="XM_002506334.1"/>
</dbReference>
<name>C1EI86_MICCC</name>
<keyword evidence="2" id="KW-1185">Reference proteome</keyword>
<organism evidence="1 2">
    <name type="scientific">Micromonas commoda (strain RCC299 / NOUM17 / CCMP2709)</name>
    <name type="common">Picoplanktonic green alga</name>
    <dbReference type="NCBI Taxonomy" id="296587"/>
    <lineage>
        <taxon>Eukaryota</taxon>
        <taxon>Viridiplantae</taxon>
        <taxon>Chlorophyta</taxon>
        <taxon>Mamiellophyceae</taxon>
        <taxon>Mamiellales</taxon>
        <taxon>Mamiellaceae</taxon>
        <taxon>Micromonas</taxon>
    </lineage>
</organism>
<evidence type="ECO:0008006" key="3">
    <source>
        <dbReference type="Google" id="ProtNLM"/>
    </source>
</evidence>
<dbReference type="EMBL" id="CP001333">
    <property type="protein sequence ID" value="ACO67638.1"/>
    <property type="molecule type" value="Genomic_DNA"/>
</dbReference>
<dbReference type="STRING" id="296587.C1EI86"/>